<name>A0A4T0BH45_AURPU</name>
<dbReference type="EMBL" id="QZBZ01000347">
    <property type="protein sequence ID" value="TIA30552.1"/>
    <property type="molecule type" value="Genomic_DNA"/>
</dbReference>
<dbReference type="AlphaFoldDB" id="A0A4T0BH45"/>
<proteinExistence type="predicted"/>
<accession>A0A4T0BH45</accession>
<evidence type="ECO:0000313" key="2">
    <source>
        <dbReference type="EMBL" id="TIA30552.1"/>
    </source>
</evidence>
<sequence length="132" mass="14097">MTRNGTGPASAFRKLSGDGDVGIYQTPARCKRTMGSGTNAAYASMSSTRWRDVQSCEGPGSSGVWRGDESTHGRTKVETFKHTSGSFTPATSNASSPLSRSFLYDYLRADNYPRSVSSLSSGSKTSLQLPRA</sequence>
<protein>
    <submittedName>
        <fullName evidence="2">Uncharacterized protein</fullName>
    </submittedName>
</protein>
<reference evidence="2 3" key="1">
    <citation type="submission" date="2018-10" db="EMBL/GenBank/DDBJ databases">
        <title>Fifty Aureobasidium pullulans genomes reveal a recombining polyextremotolerant generalist.</title>
        <authorList>
            <person name="Gostincar C."/>
            <person name="Turk M."/>
            <person name="Zajc J."/>
            <person name="Gunde-Cimerman N."/>
        </authorList>
    </citation>
    <scope>NUCLEOTIDE SEQUENCE [LARGE SCALE GENOMIC DNA]</scope>
    <source>
        <strain evidence="2 3">EXF-1645</strain>
    </source>
</reference>
<dbReference type="Proteomes" id="UP000308724">
    <property type="component" value="Unassembled WGS sequence"/>
</dbReference>
<comment type="caution">
    <text evidence="2">The sequence shown here is derived from an EMBL/GenBank/DDBJ whole genome shotgun (WGS) entry which is preliminary data.</text>
</comment>
<feature type="compositionally biased region" description="Low complexity" evidence="1">
    <location>
        <begin position="115"/>
        <end position="132"/>
    </location>
</feature>
<gene>
    <name evidence="2" type="ORF">D6C78_09526</name>
</gene>
<evidence type="ECO:0000256" key="1">
    <source>
        <dbReference type="SAM" id="MobiDB-lite"/>
    </source>
</evidence>
<feature type="region of interest" description="Disordered" evidence="1">
    <location>
        <begin position="113"/>
        <end position="132"/>
    </location>
</feature>
<evidence type="ECO:0000313" key="3">
    <source>
        <dbReference type="Proteomes" id="UP000308724"/>
    </source>
</evidence>
<feature type="region of interest" description="Disordered" evidence="1">
    <location>
        <begin position="48"/>
        <end position="73"/>
    </location>
</feature>
<organism evidence="2 3">
    <name type="scientific">Aureobasidium pullulans</name>
    <name type="common">Black yeast</name>
    <name type="synonym">Pullularia pullulans</name>
    <dbReference type="NCBI Taxonomy" id="5580"/>
    <lineage>
        <taxon>Eukaryota</taxon>
        <taxon>Fungi</taxon>
        <taxon>Dikarya</taxon>
        <taxon>Ascomycota</taxon>
        <taxon>Pezizomycotina</taxon>
        <taxon>Dothideomycetes</taxon>
        <taxon>Dothideomycetidae</taxon>
        <taxon>Dothideales</taxon>
        <taxon>Saccotheciaceae</taxon>
        <taxon>Aureobasidium</taxon>
    </lineage>
</organism>